<accession>A0A9P1ILF5</accession>
<name>A0A9P1ILF5_9PELO</name>
<dbReference type="Proteomes" id="UP001152747">
    <property type="component" value="Unassembled WGS sequence"/>
</dbReference>
<evidence type="ECO:0000313" key="2">
    <source>
        <dbReference type="EMBL" id="CAI5446548.1"/>
    </source>
</evidence>
<feature type="region of interest" description="Disordered" evidence="1">
    <location>
        <begin position="175"/>
        <end position="229"/>
    </location>
</feature>
<gene>
    <name evidence="2" type="ORF">CAMP_LOCUS9185</name>
</gene>
<comment type="caution">
    <text evidence="2">The sequence shown here is derived from an EMBL/GenBank/DDBJ whole genome shotgun (WGS) entry which is preliminary data.</text>
</comment>
<keyword evidence="3" id="KW-1185">Reference proteome</keyword>
<organism evidence="2 3">
    <name type="scientific">Caenorhabditis angaria</name>
    <dbReference type="NCBI Taxonomy" id="860376"/>
    <lineage>
        <taxon>Eukaryota</taxon>
        <taxon>Metazoa</taxon>
        <taxon>Ecdysozoa</taxon>
        <taxon>Nematoda</taxon>
        <taxon>Chromadorea</taxon>
        <taxon>Rhabditida</taxon>
        <taxon>Rhabditina</taxon>
        <taxon>Rhabditomorpha</taxon>
        <taxon>Rhabditoidea</taxon>
        <taxon>Rhabditidae</taxon>
        <taxon>Peloderinae</taxon>
        <taxon>Caenorhabditis</taxon>
    </lineage>
</organism>
<dbReference type="AlphaFoldDB" id="A0A9P1ILF5"/>
<protein>
    <submittedName>
        <fullName evidence="2">Uncharacterized protein</fullName>
    </submittedName>
</protein>
<evidence type="ECO:0000256" key="1">
    <source>
        <dbReference type="SAM" id="MobiDB-lite"/>
    </source>
</evidence>
<feature type="compositionally biased region" description="Acidic residues" evidence="1">
    <location>
        <begin position="175"/>
        <end position="222"/>
    </location>
</feature>
<sequence length="376" mass="42938">MDVSGEACCNACQNELTSKSAILSVKSMGAFLTFRPSPEIIFSRIRELVFSYLAAGDVDVRDQLFAIHAIINDVYYLKITFDTRRCCRLFYEAVEKYNSTVSLNRKIGFVSLGGFLDSVPIFIRYSSQPPVRHNEESRSRQETRSDVIEESFVPLLSSTFRQGSSHLQRVLIDNGDELISDPETEPETELETEPETELETESETEQETEQETEPETEAEQTIEETPILVTKREKTEQRKCYLHLLELKGNELKTAIHSTNFVPLVRKCLNCKREVALKEEEKGVFSFRCNCGTREGARSNTCFSRTNLSWEKIVSIIFGFSKGFDNKKIKELTKSTTHAIQNLRDALQFVDPSSDFDGFIQTIATHNQSLMEQRKD</sequence>
<reference evidence="2" key="1">
    <citation type="submission" date="2022-11" db="EMBL/GenBank/DDBJ databases">
        <authorList>
            <person name="Kikuchi T."/>
        </authorList>
    </citation>
    <scope>NUCLEOTIDE SEQUENCE</scope>
    <source>
        <strain evidence="2">PS1010</strain>
    </source>
</reference>
<dbReference type="EMBL" id="CANHGI010000003">
    <property type="protein sequence ID" value="CAI5446548.1"/>
    <property type="molecule type" value="Genomic_DNA"/>
</dbReference>
<proteinExistence type="predicted"/>
<evidence type="ECO:0000313" key="3">
    <source>
        <dbReference type="Proteomes" id="UP001152747"/>
    </source>
</evidence>